<evidence type="ECO:0000313" key="3">
    <source>
        <dbReference type="Proteomes" id="UP001175226"/>
    </source>
</evidence>
<evidence type="ECO:0000313" key="2">
    <source>
        <dbReference type="EMBL" id="KAK0445934.1"/>
    </source>
</evidence>
<comment type="caution">
    <text evidence="2">The sequence shown here is derived from an EMBL/GenBank/DDBJ whole genome shotgun (WGS) entry which is preliminary data.</text>
</comment>
<dbReference type="EMBL" id="JAUEPT010000015">
    <property type="protein sequence ID" value="KAK0445934.1"/>
    <property type="molecule type" value="Genomic_DNA"/>
</dbReference>
<dbReference type="AlphaFoldDB" id="A0AA39JNT0"/>
<feature type="region of interest" description="Disordered" evidence="1">
    <location>
        <begin position="1"/>
        <end position="24"/>
    </location>
</feature>
<name>A0AA39JNT0_9AGAR</name>
<evidence type="ECO:0000256" key="1">
    <source>
        <dbReference type="SAM" id="MobiDB-lite"/>
    </source>
</evidence>
<accession>A0AA39JNT0</accession>
<keyword evidence="3" id="KW-1185">Reference proteome</keyword>
<gene>
    <name evidence="2" type="ORF">EV421DRAFT_2018159</name>
</gene>
<feature type="compositionally biased region" description="Low complexity" evidence="1">
    <location>
        <begin position="12"/>
        <end position="24"/>
    </location>
</feature>
<protein>
    <submittedName>
        <fullName evidence="2">Uncharacterized protein</fullName>
    </submittedName>
</protein>
<organism evidence="2 3">
    <name type="scientific">Armillaria borealis</name>
    <dbReference type="NCBI Taxonomy" id="47425"/>
    <lineage>
        <taxon>Eukaryota</taxon>
        <taxon>Fungi</taxon>
        <taxon>Dikarya</taxon>
        <taxon>Basidiomycota</taxon>
        <taxon>Agaricomycotina</taxon>
        <taxon>Agaricomycetes</taxon>
        <taxon>Agaricomycetidae</taxon>
        <taxon>Agaricales</taxon>
        <taxon>Marasmiineae</taxon>
        <taxon>Physalacriaceae</taxon>
        <taxon>Armillaria</taxon>
    </lineage>
</organism>
<proteinExistence type="predicted"/>
<sequence length="227" mass="25357">MILENDAVSNTPSVSPLDPPLSVQPGTDLSQVACRQMDVIVQGLRHNSCVQTEKRTVQPSYCRIVDVKDILRARFREVVPTICRWDLPQHEADIQQILNISQQQASGRARNLHRQTVVFVNSGGCSLSLYWAKVGQFPVRMGKFDLNITSTRGPEPFPNVNGTARNLCLSQSVGADTNRVIHTFLYENRTGRFDLDVELSARSLNTRWSTDGSAFRINSDKTGVETL</sequence>
<reference evidence="2" key="1">
    <citation type="submission" date="2023-06" db="EMBL/GenBank/DDBJ databases">
        <authorList>
            <consortium name="Lawrence Berkeley National Laboratory"/>
            <person name="Ahrendt S."/>
            <person name="Sahu N."/>
            <person name="Indic B."/>
            <person name="Wong-Bajracharya J."/>
            <person name="Merenyi Z."/>
            <person name="Ke H.-M."/>
            <person name="Monk M."/>
            <person name="Kocsube S."/>
            <person name="Drula E."/>
            <person name="Lipzen A."/>
            <person name="Balint B."/>
            <person name="Henrissat B."/>
            <person name="Andreopoulos B."/>
            <person name="Martin F.M."/>
            <person name="Harder C.B."/>
            <person name="Rigling D."/>
            <person name="Ford K.L."/>
            <person name="Foster G.D."/>
            <person name="Pangilinan J."/>
            <person name="Papanicolaou A."/>
            <person name="Barry K."/>
            <person name="LaButti K."/>
            <person name="Viragh M."/>
            <person name="Koriabine M."/>
            <person name="Yan M."/>
            <person name="Riley R."/>
            <person name="Champramary S."/>
            <person name="Plett K.L."/>
            <person name="Tsai I.J."/>
            <person name="Slot J."/>
            <person name="Sipos G."/>
            <person name="Plett J."/>
            <person name="Nagy L.G."/>
            <person name="Grigoriev I.V."/>
        </authorList>
    </citation>
    <scope>NUCLEOTIDE SEQUENCE</scope>
    <source>
        <strain evidence="2">FPL87.14</strain>
    </source>
</reference>
<dbReference type="Proteomes" id="UP001175226">
    <property type="component" value="Unassembled WGS sequence"/>
</dbReference>